<dbReference type="InterPro" id="IPR050121">
    <property type="entry name" value="Cytochrome_P450_monoxygenase"/>
</dbReference>
<dbReference type="SUPFAM" id="SSF48264">
    <property type="entry name" value="Cytochrome P450"/>
    <property type="match status" value="1"/>
</dbReference>
<dbReference type="AlphaFoldDB" id="A0A9P4QQY0"/>
<reference evidence="7" key="1">
    <citation type="journal article" date="2020" name="Stud. Mycol.">
        <title>101 Dothideomycetes genomes: a test case for predicting lifestyles and emergence of pathogens.</title>
        <authorList>
            <person name="Haridas S."/>
            <person name="Albert R."/>
            <person name="Binder M."/>
            <person name="Bloem J."/>
            <person name="Labutti K."/>
            <person name="Salamov A."/>
            <person name="Andreopoulos B."/>
            <person name="Baker S."/>
            <person name="Barry K."/>
            <person name="Bills G."/>
            <person name="Bluhm B."/>
            <person name="Cannon C."/>
            <person name="Castanera R."/>
            <person name="Culley D."/>
            <person name="Daum C."/>
            <person name="Ezra D."/>
            <person name="Gonzalez J."/>
            <person name="Henrissat B."/>
            <person name="Kuo A."/>
            <person name="Liang C."/>
            <person name="Lipzen A."/>
            <person name="Lutzoni F."/>
            <person name="Magnuson J."/>
            <person name="Mondo S."/>
            <person name="Nolan M."/>
            <person name="Ohm R."/>
            <person name="Pangilinan J."/>
            <person name="Park H.-J."/>
            <person name="Ramirez L."/>
            <person name="Alfaro M."/>
            <person name="Sun H."/>
            <person name="Tritt A."/>
            <person name="Yoshinaga Y."/>
            <person name="Zwiers L.-H."/>
            <person name="Turgeon B."/>
            <person name="Goodwin S."/>
            <person name="Spatafora J."/>
            <person name="Crous P."/>
            <person name="Grigoriev I."/>
        </authorList>
    </citation>
    <scope>NUCLEOTIDE SEQUENCE</scope>
    <source>
        <strain evidence="7">CBS 125425</strain>
    </source>
</reference>
<comment type="cofactor">
    <cofactor evidence="1 6">
        <name>heme</name>
        <dbReference type="ChEBI" id="CHEBI:30413"/>
    </cofactor>
</comment>
<comment type="caution">
    <text evidence="7">The sequence shown here is derived from an EMBL/GenBank/DDBJ whole genome shotgun (WGS) entry which is preliminary data.</text>
</comment>
<evidence type="ECO:0000313" key="8">
    <source>
        <dbReference type="Proteomes" id="UP000799444"/>
    </source>
</evidence>
<comment type="similarity">
    <text evidence="2">Belongs to the cytochrome P450 family.</text>
</comment>
<dbReference type="EMBL" id="ML996249">
    <property type="protein sequence ID" value="KAF2729296.1"/>
    <property type="molecule type" value="Genomic_DNA"/>
</dbReference>
<dbReference type="GO" id="GO:0016705">
    <property type="term" value="F:oxidoreductase activity, acting on paired donors, with incorporation or reduction of molecular oxygen"/>
    <property type="evidence" value="ECO:0007669"/>
    <property type="project" value="InterPro"/>
</dbReference>
<dbReference type="InterPro" id="IPR001128">
    <property type="entry name" value="Cyt_P450"/>
</dbReference>
<dbReference type="CDD" id="cd11058">
    <property type="entry name" value="CYP60B-like"/>
    <property type="match status" value="1"/>
</dbReference>
<sequence>MTLTWTALIAVIALTILHRILLTLYRLFLHPLASYPGPLLWTTSRLPFQLSWLRGTIHRDLLSLHARHGPVIRVAPNQLAFSTPRAWKDIYGNVGPRAFWRDPLYNHPPVNGVDHLICALDEGTHARHRRLLAKGFTGEALGRQEEIVKGYMNKMVQRVGEEAEKGPVDLGAWLNYATFDITGDLMFGESFGCLEGSTLHPWVALVFGALEAITYITFVKQFPWLNAVLMRMVPKSVLQKGIDHFEMSAEKADKRIEMGAERPDFMSSVLKNGFSEVHGTHAEKEKVMSRAEIHSNSYILIMAGSETTATASSGICYYLCKYPKAMQRVCAEVRAAFSSEVDIRFDNTTNLKYLNAVIEEGLRIYPPVPFAFPRRPPPGGAMADGYFVPEGTTVAIYHYPTSHSPHNFHLPDDFIPERWLGEDPRFANDKLDAVRPFQLGPTGCLGKALAYAEMRYVLCKLLFCFDMSLSPESHEWAEKQAINFVWNRPPLMIELKKRSGA</sequence>
<evidence type="ECO:0000256" key="3">
    <source>
        <dbReference type="ARBA" id="ARBA00022617"/>
    </source>
</evidence>
<evidence type="ECO:0000256" key="5">
    <source>
        <dbReference type="ARBA" id="ARBA00023004"/>
    </source>
</evidence>
<evidence type="ECO:0000256" key="1">
    <source>
        <dbReference type="ARBA" id="ARBA00001971"/>
    </source>
</evidence>
<accession>A0A9P4QQY0</accession>
<dbReference type="OrthoDB" id="1470350at2759"/>
<dbReference type="Proteomes" id="UP000799444">
    <property type="component" value="Unassembled WGS sequence"/>
</dbReference>
<dbReference type="PRINTS" id="PR00385">
    <property type="entry name" value="P450"/>
</dbReference>
<dbReference type="PANTHER" id="PTHR24305">
    <property type="entry name" value="CYTOCHROME P450"/>
    <property type="match status" value="1"/>
</dbReference>
<dbReference type="PRINTS" id="PR00463">
    <property type="entry name" value="EP450I"/>
</dbReference>
<dbReference type="GO" id="GO:0005506">
    <property type="term" value="F:iron ion binding"/>
    <property type="evidence" value="ECO:0007669"/>
    <property type="project" value="InterPro"/>
</dbReference>
<dbReference type="Gene3D" id="1.10.630.10">
    <property type="entry name" value="Cytochrome P450"/>
    <property type="match status" value="1"/>
</dbReference>
<keyword evidence="3 6" id="KW-0349">Heme</keyword>
<evidence type="ECO:0000256" key="2">
    <source>
        <dbReference type="ARBA" id="ARBA00010617"/>
    </source>
</evidence>
<gene>
    <name evidence="7" type="ORF">EJ04DRAFT_527890</name>
</gene>
<evidence type="ECO:0000313" key="7">
    <source>
        <dbReference type="EMBL" id="KAF2729296.1"/>
    </source>
</evidence>
<dbReference type="Pfam" id="PF00067">
    <property type="entry name" value="p450"/>
    <property type="match status" value="1"/>
</dbReference>
<keyword evidence="8" id="KW-1185">Reference proteome</keyword>
<dbReference type="PANTHER" id="PTHR24305:SF210">
    <property type="entry name" value="CYTOCHROME P450 MONOOXYGENASE ASQL-RELATED"/>
    <property type="match status" value="1"/>
</dbReference>
<name>A0A9P4QQY0_9PLEO</name>
<dbReference type="InterPro" id="IPR036396">
    <property type="entry name" value="Cyt_P450_sf"/>
</dbReference>
<protein>
    <submittedName>
        <fullName evidence="7">Benzoate 4-monooxygenase cytochrome P450</fullName>
    </submittedName>
</protein>
<keyword evidence="4 6" id="KW-0479">Metal-binding</keyword>
<dbReference type="GO" id="GO:0004497">
    <property type="term" value="F:monooxygenase activity"/>
    <property type="evidence" value="ECO:0007669"/>
    <property type="project" value="InterPro"/>
</dbReference>
<organism evidence="7 8">
    <name type="scientific">Polyplosphaeria fusca</name>
    <dbReference type="NCBI Taxonomy" id="682080"/>
    <lineage>
        <taxon>Eukaryota</taxon>
        <taxon>Fungi</taxon>
        <taxon>Dikarya</taxon>
        <taxon>Ascomycota</taxon>
        <taxon>Pezizomycotina</taxon>
        <taxon>Dothideomycetes</taxon>
        <taxon>Pleosporomycetidae</taxon>
        <taxon>Pleosporales</taxon>
        <taxon>Tetraplosphaeriaceae</taxon>
        <taxon>Polyplosphaeria</taxon>
    </lineage>
</organism>
<dbReference type="GO" id="GO:0020037">
    <property type="term" value="F:heme binding"/>
    <property type="evidence" value="ECO:0007669"/>
    <property type="project" value="InterPro"/>
</dbReference>
<dbReference type="InterPro" id="IPR002401">
    <property type="entry name" value="Cyt_P450_E_grp-I"/>
</dbReference>
<evidence type="ECO:0000256" key="6">
    <source>
        <dbReference type="PIRSR" id="PIRSR602401-1"/>
    </source>
</evidence>
<evidence type="ECO:0000256" key="4">
    <source>
        <dbReference type="ARBA" id="ARBA00022723"/>
    </source>
</evidence>
<keyword evidence="5 6" id="KW-0408">Iron</keyword>
<proteinExistence type="inferred from homology"/>
<feature type="binding site" description="axial binding residue" evidence="6">
    <location>
        <position position="444"/>
    </location>
    <ligand>
        <name>heme</name>
        <dbReference type="ChEBI" id="CHEBI:30413"/>
    </ligand>
    <ligandPart>
        <name>Fe</name>
        <dbReference type="ChEBI" id="CHEBI:18248"/>
    </ligandPart>
</feature>